<dbReference type="InterPro" id="IPR011642">
    <property type="entry name" value="Gate_dom"/>
</dbReference>
<reference evidence="3 4" key="1">
    <citation type="journal article" date="2020" name="Extremophiles">
        <title>Genomic analysis of Caldalkalibacillus thermarum TA2.A1 reveals aerobic alkaliphilic metabolism and evolutionary hallmarks linking alkaliphilic bacteria and plant life.</title>
        <authorList>
            <person name="de Jong S.I."/>
            <person name="van den Broek M.A."/>
            <person name="Merkel A.Y."/>
            <person name="de la Torre Cortes P."/>
            <person name="Kalamorz F."/>
            <person name="Cook G.M."/>
            <person name="van Loosdrecht M.C.M."/>
            <person name="McMillan D.G.G."/>
        </authorList>
    </citation>
    <scope>NUCLEOTIDE SEQUENCE [LARGE SCALE GENOMIC DNA]</scope>
    <source>
        <strain evidence="3 4">TA2.A1</strain>
    </source>
</reference>
<keyword evidence="1" id="KW-1133">Transmembrane helix</keyword>
<dbReference type="Pfam" id="PF07670">
    <property type="entry name" value="Gate"/>
    <property type="match status" value="1"/>
</dbReference>
<evidence type="ECO:0000256" key="1">
    <source>
        <dbReference type="SAM" id="Phobius"/>
    </source>
</evidence>
<accession>A0A8X8IC51</accession>
<evidence type="ECO:0000313" key="4">
    <source>
        <dbReference type="Proteomes" id="UP000825179"/>
    </source>
</evidence>
<proteinExistence type="predicted"/>
<feature type="transmembrane region" description="Helical" evidence="1">
    <location>
        <begin position="12"/>
        <end position="32"/>
    </location>
</feature>
<feature type="transmembrane region" description="Helical" evidence="1">
    <location>
        <begin position="58"/>
        <end position="76"/>
    </location>
</feature>
<feature type="transmembrane region" description="Helical" evidence="1">
    <location>
        <begin position="432"/>
        <end position="453"/>
    </location>
</feature>
<feature type="transmembrane region" description="Helical" evidence="1">
    <location>
        <begin position="137"/>
        <end position="164"/>
    </location>
</feature>
<dbReference type="KEGG" id="cthu:HUR95_07170"/>
<dbReference type="EMBL" id="CP082237">
    <property type="protein sequence ID" value="QZT35006.1"/>
    <property type="molecule type" value="Genomic_DNA"/>
</dbReference>
<name>A0A8X8IC51_CALTT</name>
<feature type="transmembrane region" description="Helical" evidence="1">
    <location>
        <begin position="97"/>
        <end position="117"/>
    </location>
</feature>
<organism evidence="3 4">
    <name type="scientific">Caldalkalibacillus thermarum (strain TA2.A1)</name>
    <dbReference type="NCBI Taxonomy" id="986075"/>
    <lineage>
        <taxon>Bacteria</taxon>
        <taxon>Bacillati</taxon>
        <taxon>Bacillota</taxon>
        <taxon>Bacilli</taxon>
        <taxon>Bacillales</taxon>
        <taxon>Bacillaceae</taxon>
        <taxon>Caldalkalibacillus</taxon>
    </lineage>
</organism>
<dbReference type="AlphaFoldDB" id="A0A8X8IC51"/>
<dbReference type="RefSeq" id="WP_222823133.1">
    <property type="nucleotide sequence ID" value="NZ_CP082237.1"/>
</dbReference>
<evidence type="ECO:0000259" key="2">
    <source>
        <dbReference type="Pfam" id="PF07670"/>
    </source>
</evidence>
<keyword evidence="1" id="KW-0812">Transmembrane</keyword>
<keyword evidence="1" id="KW-0472">Membrane</keyword>
<feature type="domain" description="Nucleoside transporter/FeoB GTPase Gate" evidence="2">
    <location>
        <begin position="141"/>
        <end position="237"/>
    </location>
</feature>
<feature type="transmembrane region" description="Helical" evidence="1">
    <location>
        <begin position="215"/>
        <end position="237"/>
    </location>
</feature>
<protein>
    <submittedName>
        <fullName evidence="3">YjiH family protein</fullName>
    </submittedName>
</protein>
<gene>
    <name evidence="3" type="ORF">HUR95_07170</name>
</gene>
<feature type="transmembrane region" description="Helical" evidence="1">
    <location>
        <begin position="371"/>
        <end position="392"/>
    </location>
</feature>
<keyword evidence="4" id="KW-1185">Reference proteome</keyword>
<feature type="transmembrane region" description="Helical" evidence="1">
    <location>
        <begin position="325"/>
        <end position="351"/>
    </location>
</feature>
<evidence type="ECO:0000313" key="3">
    <source>
        <dbReference type="EMBL" id="QZT35006.1"/>
    </source>
</evidence>
<dbReference type="Proteomes" id="UP000825179">
    <property type="component" value="Chromosome"/>
</dbReference>
<sequence>MKKHQILDHSPTILDYLKFALPSLIGILLFMIPVRYEGEVTILVALLAKWAEGQFHDILPAFMTVVFMLTALLTAVTKWFKPEAILNRPFLKALFDVTYFWFVMRILGAVFAVMTLYQLGPSFIWSEDTGGLVLYDLVPVLAAIFVFAGLFLPLLLGFGLLELVGALMTKIMRPLFTLPGRSSIDCLTSWMGDGTIGVLLTSKQYEDGYYTKREAAVIATNFSVVSITFSLVVISFIDLGHLFVPFYFTVILAGVVAAIIMPRIPPLSRKEDTYYEPVGKQIDETIPEGMSALRYGLLQAAAKAGEVKSVGSVLKRGVQNILDMWIGVVPLVMALGTLALIIAEFTPLFVYLGYPFVPILSVLQVPDAAEAAQAMVVGFADMFLPAVIGTGIEDPMTRFIIACVSVTQLIYMSEVGVILLRSKLDLNLLDLMIIFLQRTLITLPVIVLMAHLIF</sequence>
<feature type="transmembrane region" description="Helical" evidence="1">
    <location>
        <begin position="243"/>
        <end position="261"/>
    </location>
</feature>
<feature type="transmembrane region" description="Helical" evidence="1">
    <location>
        <begin position="399"/>
        <end position="420"/>
    </location>
</feature>